<proteinExistence type="predicted"/>
<sequence length="102" mass="11385">KRKAPLAKVNERAAMLLRRTQSLRRPIQRCISTRPSGNGVSEPRQYVSLYNYATLEESELPKLRRRLLGGWKALGVTGRIYLSPEGINGQLVLPQNNASALA</sequence>
<organism evidence="2 3">
    <name type="scientific">Phytophthora nicotianae P1976</name>
    <dbReference type="NCBI Taxonomy" id="1317066"/>
    <lineage>
        <taxon>Eukaryota</taxon>
        <taxon>Sar</taxon>
        <taxon>Stramenopiles</taxon>
        <taxon>Oomycota</taxon>
        <taxon>Peronosporomycetes</taxon>
        <taxon>Peronosporales</taxon>
        <taxon>Peronosporaceae</taxon>
        <taxon>Phytophthora</taxon>
    </lineage>
</organism>
<comment type="caution">
    <text evidence="2">The sequence shown here is derived from an EMBL/GenBank/DDBJ whole genome shotgun (WGS) entry which is preliminary data.</text>
</comment>
<dbReference type="Proteomes" id="UP000028582">
    <property type="component" value="Unassembled WGS sequence"/>
</dbReference>
<reference evidence="2 3" key="1">
    <citation type="submission" date="2013-11" db="EMBL/GenBank/DDBJ databases">
        <title>The Genome Sequence of Phytophthora parasitica P1976.</title>
        <authorList>
            <consortium name="The Broad Institute Genomics Platform"/>
            <person name="Russ C."/>
            <person name="Tyler B."/>
            <person name="Panabieres F."/>
            <person name="Shan W."/>
            <person name="Tripathy S."/>
            <person name="Grunwald N."/>
            <person name="Machado M."/>
            <person name="Johnson C.S."/>
            <person name="Walker B."/>
            <person name="Young S."/>
            <person name="Zeng Q."/>
            <person name="Gargeya S."/>
            <person name="Fitzgerald M."/>
            <person name="Haas B."/>
            <person name="Abouelleil A."/>
            <person name="Allen A.W."/>
            <person name="Alvarado L."/>
            <person name="Arachchi H.M."/>
            <person name="Berlin A.M."/>
            <person name="Chapman S.B."/>
            <person name="Gainer-Dewar J."/>
            <person name="Goldberg J."/>
            <person name="Griggs A."/>
            <person name="Gujja S."/>
            <person name="Hansen M."/>
            <person name="Howarth C."/>
            <person name="Imamovic A."/>
            <person name="Ireland A."/>
            <person name="Larimer J."/>
            <person name="McCowan C."/>
            <person name="Murphy C."/>
            <person name="Pearson M."/>
            <person name="Poon T.W."/>
            <person name="Priest M."/>
            <person name="Roberts A."/>
            <person name="Saif S."/>
            <person name="Shea T."/>
            <person name="Sisk P."/>
            <person name="Sykes S."/>
            <person name="Wortman J."/>
            <person name="Nusbaum C."/>
            <person name="Birren B."/>
        </authorList>
    </citation>
    <scope>NUCLEOTIDE SEQUENCE [LARGE SCALE GENOMIC DNA]</scope>
    <source>
        <strain evidence="2 3">P1976</strain>
    </source>
</reference>
<feature type="non-terminal residue" evidence="2">
    <location>
        <position position="102"/>
    </location>
</feature>
<dbReference type="EMBL" id="ANJA01002041">
    <property type="protein sequence ID" value="ETO72683.1"/>
    <property type="molecule type" value="Genomic_DNA"/>
</dbReference>
<dbReference type="Pfam" id="PF17773">
    <property type="entry name" value="UPF0176_N"/>
    <property type="match status" value="1"/>
</dbReference>
<dbReference type="Gene3D" id="3.30.70.100">
    <property type="match status" value="1"/>
</dbReference>
<feature type="non-terminal residue" evidence="2">
    <location>
        <position position="1"/>
    </location>
</feature>
<dbReference type="PANTHER" id="PTHR43846">
    <property type="entry name" value="UPF0176 PROTEIN YCEA"/>
    <property type="match status" value="1"/>
</dbReference>
<dbReference type="PANTHER" id="PTHR43846:SF1">
    <property type="entry name" value="TRNA URIDINE(34) HYDROXYLASE"/>
    <property type="match status" value="1"/>
</dbReference>
<evidence type="ECO:0000259" key="1">
    <source>
        <dbReference type="Pfam" id="PF17773"/>
    </source>
</evidence>
<gene>
    <name evidence="2" type="ORF">F444_11301</name>
</gene>
<name>A0A081A1C2_PHYNI</name>
<evidence type="ECO:0000313" key="2">
    <source>
        <dbReference type="EMBL" id="ETO72683.1"/>
    </source>
</evidence>
<protein>
    <recommendedName>
        <fullName evidence="1">tRNA uridine(34) hydroxylase N-terminal domain-containing protein</fullName>
    </recommendedName>
</protein>
<dbReference type="InterPro" id="IPR040503">
    <property type="entry name" value="TRHO_N"/>
</dbReference>
<dbReference type="AlphaFoldDB" id="A0A081A1C2"/>
<accession>A0A081A1C2</accession>
<feature type="domain" description="tRNA uridine(34) hydroxylase N-terminal" evidence="1">
    <location>
        <begin position="45"/>
        <end position="100"/>
    </location>
</feature>
<evidence type="ECO:0000313" key="3">
    <source>
        <dbReference type="Proteomes" id="UP000028582"/>
    </source>
</evidence>